<dbReference type="Proteomes" id="UP000316747">
    <property type="component" value="Unassembled WGS sequence"/>
</dbReference>
<dbReference type="InterPro" id="IPR023631">
    <property type="entry name" value="Amidase_dom"/>
</dbReference>
<dbReference type="AlphaFoldDB" id="A0A543HWJ4"/>
<evidence type="ECO:0000313" key="4">
    <source>
        <dbReference type="Proteomes" id="UP000316747"/>
    </source>
</evidence>
<dbReference type="PANTHER" id="PTHR42678">
    <property type="entry name" value="AMIDASE"/>
    <property type="match status" value="1"/>
</dbReference>
<accession>A0A543HWJ4</accession>
<dbReference type="Gene3D" id="3.90.1300.10">
    <property type="entry name" value="Amidase signature (AS) domain"/>
    <property type="match status" value="1"/>
</dbReference>
<dbReference type="InterPro" id="IPR036928">
    <property type="entry name" value="AS_sf"/>
</dbReference>
<evidence type="ECO:0000256" key="1">
    <source>
        <dbReference type="SAM" id="MobiDB-lite"/>
    </source>
</evidence>
<dbReference type="EMBL" id="VFPM01000002">
    <property type="protein sequence ID" value="TQM62609.1"/>
    <property type="molecule type" value="Genomic_DNA"/>
</dbReference>
<feature type="compositionally biased region" description="Pro residues" evidence="1">
    <location>
        <begin position="1"/>
        <end position="10"/>
    </location>
</feature>
<feature type="domain" description="Amidase" evidence="2">
    <location>
        <begin position="97"/>
        <end position="515"/>
    </location>
</feature>
<reference evidence="3 4" key="1">
    <citation type="submission" date="2019-06" db="EMBL/GenBank/DDBJ databases">
        <title>Genome sequencing of plant associated microbes to promote plant fitness in Sorghum bicolor and Oryza sativa.</title>
        <authorList>
            <person name="Coleman-Derr D."/>
        </authorList>
    </citation>
    <scope>NUCLEOTIDE SEQUENCE [LARGE SCALE GENOMIC DNA]</scope>
    <source>
        <strain evidence="3 4">KV-663</strain>
    </source>
</reference>
<evidence type="ECO:0000313" key="3">
    <source>
        <dbReference type="EMBL" id="TQM62609.1"/>
    </source>
</evidence>
<name>A0A543HWJ4_9MICO</name>
<dbReference type="Pfam" id="PF01425">
    <property type="entry name" value="Amidase"/>
    <property type="match status" value="1"/>
</dbReference>
<sequence length="533" mass="54074">MQTPGAPPHPATRSPGHYSSTVPAYLDAARSVIASRRAARRVTTPERLRPLDFAPFEAALAALSSTDADRVSALVDGADIASLARALDSRSLTARDLLLHHLARVRAHDDRLRSIIELNPHALDEARESDERRAAGASRGRLDGIPLTVKDNIATAGPLHTTAGTFSLAEHVADGDAAVVAAVREAGAVLLGTNNLSELAGAVSTTPGVSAVGGQSANPYGPDFSPGGSSSGTAVAVAAGLAVVGIGTETSGSLLAPASFNGVVGMKPTHGFVPGTGIVPLVSTQDDAGPVARTVADAADLLEAMTGGAVRVESGEPGGLPGSRVGVLRAEVVRQRSALEDTTDNAALLDRAAAALEAVGATCVEVEVADARTTSSVEKELLAVVLGGLSHETMAAVAAAGGPASVAELQRLGLADPERRIPRGQTLVSLAAVRRTTAEAHAAAAAALVERSRQLLDEAFERVGADVLLSLSNVHSPFYASAGHPAVTVPLGLRSSGMPVGATLIGRRGADAHVLRWAGALEAATHARVSPRL</sequence>
<dbReference type="PANTHER" id="PTHR42678:SF34">
    <property type="entry name" value="OS04G0183300 PROTEIN"/>
    <property type="match status" value="1"/>
</dbReference>
<comment type="caution">
    <text evidence="3">The sequence shown here is derived from an EMBL/GenBank/DDBJ whole genome shotgun (WGS) entry which is preliminary data.</text>
</comment>
<keyword evidence="4" id="KW-1185">Reference proteome</keyword>
<evidence type="ECO:0000259" key="2">
    <source>
        <dbReference type="Pfam" id="PF01425"/>
    </source>
</evidence>
<organism evidence="3 4">
    <name type="scientific">Humibacillus xanthopallidus</name>
    <dbReference type="NCBI Taxonomy" id="412689"/>
    <lineage>
        <taxon>Bacteria</taxon>
        <taxon>Bacillati</taxon>
        <taxon>Actinomycetota</taxon>
        <taxon>Actinomycetes</taxon>
        <taxon>Micrococcales</taxon>
        <taxon>Intrasporangiaceae</taxon>
        <taxon>Humibacillus</taxon>
    </lineage>
</organism>
<feature type="region of interest" description="Disordered" evidence="1">
    <location>
        <begin position="1"/>
        <end position="20"/>
    </location>
</feature>
<gene>
    <name evidence="3" type="ORF">FBY41_2646</name>
</gene>
<proteinExistence type="predicted"/>
<dbReference type="SUPFAM" id="SSF75304">
    <property type="entry name" value="Amidase signature (AS) enzymes"/>
    <property type="match status" value="1"/>
</dbReference>
<protein>
    <submittedName>
        <fullName evidence="3">Amidase</fullName>
    </submittedName>
</protein>